<keyword evidence="3" id="KW-1185">Reference proteome</keyword>
<dbReference type="RefSeq" id="WP_390310225.1">
    <property type="nucleotide sequence ID" value="NZ_JBHSNQ010000181.1"/>
</dbReference>
<protein>
    <recommendedName>
        <fullName evidence="1">Actin-like protein N-terminal domain-containing protein</fullName>
    </recommendedName>
</protein>
<sequence>MKPKALIAVDSGKYGTKAILSHSKEHYVYFRTKMQEVTTSLDIDVPAGSYVVKHNGKTYILGNMVDESYSSYDLSKEKEIHRLSIYVAITELLKQANIHPSTVDLKVAVNIPISAYKDATSKKRYLEFIENFNNPIMIEVNGVPFMFELHNTIAVFEGVGAVFHDVKQSKQVNTTVLDLGGLNATLCQHDGLTPNFNSMVVSNNGCNILKGKIGRMINEQFGIAVAPNDLERIIHDGYLMFEGAIVADSHHLIEQIKDAHFQEIISFAKSRGYTFNNTTITFCGGGALLLHNCIKQYFPHAKIVVNPQFANVKSFLSILKIKNNV</sequence>
<dbReference type="Proteomes" id="UP001595978">
    <property type="component" value="Unassembled WGS sequence"/>
</dbReference>
<dbReference type="Gene3D" id="3.30.420.40">
    <property type="match status" value="2"/>
</dbReference>
<dbReference type="InterPro" id="IPR043129">
    <property type="entry name" value="ATPase_NBD"/>
</dbReference>
<dbReference type="InterPro" id="IPR040607">
    <property type="entry name" value="ALP_N"/>
</dbReference>
<accession>A0ABW0RDE5</accession>
<gene>
    <name evidence="2" type="ORF">ACFPOH_13875</name>
</gene>
<dbReference type="CDD" id="cd24026">
    <property type="entry name" value="ASKHA_NBD_ParM_Alp12-like"/>
    <property type="match status" value="1"/>
</dbReference>
<dbReference type="SUPFAM" id="SSF53067">
    <property type="entry name" value="Actin-like ATPase domain"/>
    <property type="match status" value="2"/>
</dbReference>
<organism evidence="2 3">
    <name type="scientific">Ureibacillus suwonensis</name>
    <dbReference type="NCBI Taxonomy" id="313007"/>
    <lineage>
        <taxon>Bacteria</taxon>
        <taxon>Bacillati</taxon>
        <taxon>Bacillota</taxon>
        <taxon>Bacilli</taxon>
        <taxon>Bacillales</taxon>
        <taxon>Caryophanaceae</taxon>
        <taxon>Ureibacillus</taxon>
    </lineage>
</organism>
<proteinExistence type="predicted"/>
<dbReference type="EMBL" id="JBHSNQ010000181">
    <property type="protein sequence ID" value="MFC5542794.1"/>
    <property type="molecule type" value="Genomic_DNA"/>
</dbReference>
<evidence type="ECO:0000313" key="2">
    <source>
        <dbReference type="EMBL" id="MFC5542794.1"/>
    </source>
</evidence>
<evidence type="ECO:0000259" key="1">
    <source>
        <dbReference type="Pfam" id="PF17989"/>
    </source>
</evidence>
<feature type="domain" description="Actin-like protein N-terminal" evidence="1">
    <location>
        <begin position="8"/>
        <end position="160"/>
    </location>
</feature>
<evidence type="ECO:0000313" key="3">
    <source>
        <dbReference type="Proteomes" id="UP001595978"/>
    </source>
</evidence>
<dbReference type="Pfam" id="PF17989">
    <property type="entry name" value="ALP_N"/>
    <property type="match status" value="1"/>
</dbReference>
<comment type="caution">
    <text evidence="2">The sequence shown here is derived from an EMBL/GenBank/DDBJ whole genome shotgun (WGS) entry which is preliminary data.</text>
</comment>
<reference evidence="3" key="1">
    <citation type="journal article" date="2019" name="Int. J. Syst. Evol. Microbiol.">
        <title>The Global Catalogue of Microorganisms (GCM) 10K type strain sequencing project: providing services to taxonomists for standard genome sequencing and annotation.</title>
        <authorList>
            <consortium name="The Broad Institute Genomics Platform"/>
            <consortium name="The Broad Institute Genome Sequencing Center for Infectious Disease"/>
            <person name="Wu L."/>
            <person name="Ma J."/>
        </authorList>
    </citation>
    <scope>NUCLEOTIDE SEQUENCE [LARGE SCALE GENOMIC DNA]</scope>
    <source>
        <strain evidence="3">CCUG 56331</strain>
    </source>
</reference>
<name>A0ABW0RDE5_9BACL</name>